<evidence type="ECO:0000313" key="3">
    <source>
        <dbReference type="Proteomes" id="UP000218437"/>
    </source>
</evidence>
<name>A0A290WSE8_9BURK</name>
<keyword evidence="1" id="KW-0812">Transmembrane</keyword>
<sequence length="59" mass="6664">MAAFILLFPGTAFAYVDPGTGAYLLQLLITVFGAVMFYISRPGQLFKLIRNFFSRKNKK</sequence>
<evidence type="ECO:0000313" key="2">
    <source>
        <dbReference type="EMBL" id="ATD59814.1"/>
    </source>
</evidence>
<accession>A0A290WSE8</accession>
<evidence type="ECO:0000256" key="1">
    <source>
        <dbReference type="SAM" id="Phobius"/>
    </source>
</evidence>
<dbReference type="EMBL" id="CP023422">
    <property type="protein sequence ID" value="ATD59814.1"/>
    <property type="molecule type" value="Genomic_DNA"/>
</dbReference>
<dbReference type="AlphaFoldDB" id="A0A290WSE8"/>
<keyword evidence="1" id="KW-1133">Transmembrane helix</keyword>
<protein>
    <submittedName>
        <fullName evidence="2">Uncharacterized protein</fullName>
    </submittedName>
</protein>
<feature type="transmembrane region" description="Helical" evidence="1">
    <location>
        <begin position="24"/>
        <end position="40"/>
    </location>
</feature>
<keyword evidence="1" id="KW-0472">Membrane</keyword>
<dbReference type="KEGG" id="jsv:CNX70_06150"/>
<organism evidence="2 3">
    <name type="scientific">Janthinobacterium svalbardensis</name>
    <dbReference type="NCBI Taxonomy" id="368607"/>
    <lineage>
        <taxon>Bacteria</taxon>
        <taxon>Pseudomonadati</taxon>
        <taxon>Pseudomonadota</taxon>
        <taxon>Betaproteobacteria</taxon>
        <taxon>Burkholderiales</taxon>
        <taxon>Oxalobacteraceae</taxon>
        <taxon>Janthinobacterium</taxon>
    </lineage>
</organism>
<proteinExistence type="predicted"/>
<gene>
    <name evidence="2" type="ORF">CNX70_06150</name>
</gene>
<reference evidence="2 3" key="1">
    <citation type="submission" date="2017-09" db="EMBL/GenBank/DDBJ databases">
        <title>Complete genome sequence of Janthinobacterium svalbardensis PAMC 27463.</title>
        <authorList>
            <person name="Cho Y.-J."/>
            <person name="Cho A."/>
            <person name="Kim O.-S."/>
            <person name="Lee J.-I."/>
        </authorList>
    </citation>
    <scope>NUCLEOTIDE SEQUENCE [LARGE SCALE GENOMIC DNA]</scope>
    <source>
        <strain evidence="2 3">PAMC 27463</strain>
    </source>
</reference>
<keyword evidence="3" id="KW-1185">Reference proteome</keyword>
<dbReference type="Proteomes" id="UP000218437">
    <property type="component" value="Chromosome"/>
</dbReference>